<evidence type="ECO:0000313" key="3">
    <source>
        <dbReference type="EMBL" id="VDG76648.1"/>
    </source>
</evidence>
<proteinExistence type="predicted"/>
<feature type="compositionally biased region" description="Basic and acidic residues" evidence="1">
    <location>
        <begin position="1"/>
        <end position="25"/>
    </location>
</feature>
<dbReference type="OrthoDB" id="3266773at2"/>
<comment type="caution">
    <text evidence="3">The sequence shown here is derived from an EMBL/GenBank/DDBJ whole genome shotgun (WGS) entry which is preliminary data.</text>
</comment>
<dbReference type="RefSeq" id="WP_065415124.1">
    <property type="nucleotide sequence ID" value="NZ_MASY01000031.1"/>
</dbReference>
<name>A0A1B9BC51_9ACTO</name>
<dbReference type="Proteomes" id="UP000269974">
    <property type="component" value="Unassembled WGS sequence"/>
</dbReference>
<keyword evidence="2" id="KW-1133">Transmembrane helix</keyword>
<feature type="transmembrane region" description="Helical" evidence="2">
    <location>
        <begin position="132"/>
        <end position="151"/>
    </location>
</feature>
<evidence type="ECO:0000256" key="2">
    <source>
        <dbReference type="SAM" id="Phobius"/>
    </source>
</evidence>
<sequence>MDQRAEEPQDKDFDAAWEDISRQLEAEFAADSETTTAPPQNLPPHTPASPEDNAQRQLTGEPQTTTAPGKFTPAFADAVSHTENFAPRPAGPRDWNPAPEDLEDVPFAEGHDPETFASYNPPPAPTHPAAPWLWGGSGLAGVLAILCLLGYLPYGTFGAAVCALVALGLVGAAVVCTSPAREDTDPFDDGARL</sequence>
<keyword evidence="2" id="KW-0812">Transmembrane</keyword>
<feature type="compositionally biased region" description="Polar residues" evidence="1">
    <location>
        <begin position="55"/>
        <end position="67"/>
    </location>
</feature>
<organism evidence="3 4">
    <name type="scientific">Actinobaculum suis</name>
    <dbReference type="NCBI Taxonomy" id="1657"/>
    <lineage>
        <taxon>Bacteria</taxon>
        <taxon>Bacillati</taxon>
        <taxon>Actinomycetota</taxon>
        <taxon>Actinomycetes</taxon>
        <taxon>Actinomycetales</taxon>
        <taxon>Actinomycetaceae</taxon>
        <taxon>Actinobaculum</taxon>
    </lineage>
</organism>
<dbReference type="AlphaFoldDB" id="A0A1B9BC51"/>
<feature type="region of interest" description="Disordered" evidence="1">
    <location>
        <begin position="1"/>
        <end position="108"/>
    </location>
</feature>
<dbReference type="EMBL" id="UYIO01000001">
    <property type="protein sequence ID" value="VDG76648.1"/>
    <property type="molecule type" value="Genomic_DNA"/>
</dbReference>
<protein>
    <submittedName>
        <fullName evidence="3">Uncharacterized protein</fullName>
    </submittedName>
</protein>
<evidence type="ECO:0000256" key="1">
    <source>
        <dbReference type="SAM" id="MobiDB-lite"/>
    </source>
</evidence>
<feature type="transmembrane region" description="Helical" evidence="2">
    <location>
        <begin position="157"/>
        <end position="176"/>
    </location>
</feature>
<gene>
    <name evidence="3" type="ORF">NCTC10327_01285</name>
</gene>
<accession>A0A1B9BC51</accession>
<keyword evidence="2" id="KW-0472">Membrane</keyword>
<reference evidence="3 4" key="1">
    <citation type="submission" date="2018-11" db="EMBL/GenBank/DDBJ databases">
        <authorList>
            <consortium name="Pathogen Informatics"/>
        </authorList>
    </citation>
    <scope>NUCLEOTIDE SEQUENCE [LARGE SCALE GENOMIC DNA]</scope>
    <source>
        <strain evidence="3 4">NCTC10327</strain>
    </source>
</reference>
<evidence type="ECO:0000313" key="4">
    <source>
        <dbReference type="Proteomes" id="UP000269974"/>
    </source>
</evidence>